<dbReference type="GO" id="GO:0004312">
    <property type="term" value="F:fatty acid synthase activity"/>
    <property type="evidence" value="ECO:0007669"/>
    <property type="project" value="TreeGrafter"/>
</dbReference>
<dbReference type="PROSITE" id="PS52004">
    <property type="entry name" value="KS3_2"/>
    <property type="match status" value="1"/>
</dbReference>
<dbReference type="Pfam" id="PF14765">
    <property type="entry name" value="PS-DH"/>
    <property type="match status" value="1"/>
</dbReference>
<keyword evidence="3" id="KW-0596">Phosphopantetheine</keyword>
<name>A0A1Z2SKY2_VIBGA</name>
<dbReference type="Pfam" id="PF08659">
    <property type="entry name" value="KR"/>
    <property type="match status" value="1"/>
</dbReference>
<evidence type="ECO:0000256" key="7">
    <source>
        <dbReference type="PROSITE-ProRule" id="PRU01363"/>
    </source>
</evidence>
<dbReference type="SMART" id="SM00826">
    <property type="entry name" value="PKS_DH"/>
    <property type="match status" value="1"/>
</dbReference>
<dbReference type="SMART" id="SM00825">
    <property type="entry name" value="PKS_KS"/>
    <property type="match status" value="1"/>
</dbReference>
<comment type="function">
    <text evidence="6">Involved in production of the polyketide antibiotic thailandamide.</text>
</comment>
<dbReference type="InterPro" id="IPR036736">
    <property type="entry name" value="ACP-like_sf"/>
</dbReference>
<evidence type="ECO:0000256" key="6">
    <source>
        <dbReference type="ARBA" id="ARBA00054155"/>
    </source>
</evidence>
<dbReference type="SMART" id="SM00822">
    <property type="entry name" value="PKS_KR"/>
    <property type="match status" value="1"/>
</dbReference>
<dbReference type="InterPro" id="IPR014030">
    <property type="entry name" value="Ketoacyl_synth_N"/>
</dbReference>
<dbReference type="Gene3D" id="3.40.47.10">
    <property type="match status" value="1"/>
</dbReference>
<dbReference type="KEGG" id="vga:BSQ33_19170"/>
<evidence type="ECO:0000256" key="3">
    <source>
        <dbReference type="ARBA" id="ARBA00022450"/>
    </source>
</evidence>
<dbReference type="InterPro" id="IPR016035">
    <property type="entry name" value="Acyl_Trfase/lysoPLipase"/>
</dbReference>
<feature type="region of interest" description="N-terminal hotdog fold" evidence="7">
    <location>
        <begin position="838"/>
        <end position="966"/>
    </location>
</feature>
<evidence type="ECO:0000256" key="4">
    <source>
        <dbReference type="ARBA" id="ARBA00022553"/>
    </source>
</evidence>
<dbReference type="CDD" id="cd00833">
    <property type="entry name" value="PKS"/>
    <property type="match status" value="1"/>
</dbReference>
<organism evidence="12 13">
    <name type="scientific">Vibrio gazogenes</name>
    <dbReference type="NCBI Taxonomy" id="687"/>
    <lineage>
        <taxon>Bacteria</taxon>
        <taxon>Pseudomonadati</taxon>
        <taxon>Pseudomonadota</taxon>
        <taxon>Gammaproteobacteria</taxon>
        <taxon>Vibrionales</taxon>
        <taxon>Vibrionaceae</taxon>
        <taxon>Vibrio</taxon>
    </lineage>
</organism>
<feature type="compositionally biased region" description="Polar residues" evidence="8">
    <location>
        <begin position="1645"/>
        <end position="1654"/>
    </location>
</feature>
<dbReference type="Pfam" id="PF21089">
    <property type="entry name" value="PKS_DH_N"/>
    <property type="match status" value="1"/>
</dbReference>
<dbReference type="InterPro" id="IPR049900">
    <property type="entry name" value="PKS_mFAS_DH"/>
</dbReference>
<feature type="compositionally biased region" description="Low complexity" evidence="8">
    <location>
        <begin position="1634"/>
        <end position="1644"/>
    </location>
</feature>
<reference evidence="12 13" key="1">
    <citation type="submission" date="2016-12" db="EMBL/GenBank/DDBJ databases">
        <authorList>
            <person name="Song W.-J."/>
            <person name="Kurnit D.M."/>
        </authorList>
    </citation>
    <scope>NUCLEOTIDE SEQUENCE [LARGE SCALE GENOMIC DNA]</scope>
    <source>
        <strain evidence="12 13">ATCC 43942</strain>
    </source>
</reference>
<dbReference type="Gene3D" id="3.40.366.10">
    <property type="entry name" value="Malonyl-Coenzyme A Acyl Carrier Protein, domain 2"/>
    <property type="match status" value="1"/>
</dbReference>
<feature type="domain" description="Carrier" evidence="9">
    <location>
        <begin position="1667"/>
        <end position="1742"/>
    </location>
</feature>
<dbReference type="InterPro" id="IPR049551">
    <property type="entry name" value="PKS_DH_C"/>
</dbReference>
<dbReference type="SUPFAM" id="SSF52151">
    <property type="entry name" value="FabD/lysophospholipase-like"/>
    <property type="match status" value="1"/>
</dbReference>
<dbReference type="GO" id="GO:0031177">
    <property type="term" value="F:phosphopantetheine binding"/>
    <property type="evidence" value="ECO:0007669"/>
    <property type="project" value="InterPro"/>
</dbReference>
<feature type="active site" description="Proton acceptor; for dehydratase activity" evidence="7">
    <location>
        <position position="872"/>
    </location>
</feature>
<dbReference type="InterPro" id="IPR036291">
    <property type="entry name" value="NAD(P)-bd_dom_sf"/>
</dbReference>
<evidence type="ECO:0000259" key="10">
    <source>
        <dbReference type="PROSITE" id="PS52004"/>
    </source>
</evidence>
<dbReference type="InterPro" id="IPR009081">
    <property type="entry name" value="PP-bd_ACP"/>
</dbReference>
<evidence type="ECO:0000256" key="8">
    <source>
        <dbReference type="SAM" id="MobiDB-lite"/>
    </source>
</evidence>
<dbReference type="Pfam" id="PF00550">
    <property type="entry name" value="PP-binding"/>
    <property type="match status" value="1"/>
</dbReference>
<dbReference type="Gene3D" id="3.30.70.3290">
    <property type="match status" value="2"/>
</dbReference>
<dbReference type="UniPathway" id="UPA00094"/>
<dbReference type="Gene3D" id="3.40.50.720">
    <property type="entry name" value="NAD(P)-binding Rossmann-like Domain"/>
    <property type="match status" value="1"/>
</dbReference>
<dbReference type="GO" id="GO:0006633">
    <property type="term" value="P:fatty acid biosynthetic process"/>
    <property type="evidence" value="ECO:0007669"/>
    <property type="project" value="UniProtKB-UniPathway"/>
</dbReference>
<feature type="active site" description="Proton donor; for dehydratase activity" evidence="7">
    <location>
        <position position="1038"/>
    </location>
</feature>
<accession>A0A1Z2SKY2</accession>
<dbReference type="InterPro" id="IPR020807">
    <property type="entry name" value="PKS_DH"/>
</dbReference>
<evidence type="ECO:0000313" key="13">
    <source>
        <dbReference type="Proteomes" id="UP000196708"/>
    </source>
</evidence>
<dbReference type="PANTHER" id="PTHR43775">
    <property type="entry name" value="FATTY ACID SYNTHASE"/>
    <property type="match status" value="1"/>
</dbReference>
<dbReference type="OrthoDB" id="9778690at2"/>
<feature type="domain" description="Ketosynthase family 3 (KS3)" evidence="10">
    <location>
        <begin position="32"/>
        <end position="458"/>
    </location>
</feature>
<dbReference type="Gene3D" id="1.10.1200.10">
    <property type="entry name" value="ACP-like"/>
    <property type="match status" value="1"/>
</dbReference>
<evidence type="ECO:0000256" key="5">
    <source>
        <dbReference type="ARBA" id="ARBA00022679"/>
    </source>
</evidence>
<dbReference type="InterPro" id="IPR013968">
    <property type="entry name" value="PKS_KR"/>
</dbReference>
<evidence type="ECO:0000259" key="11">
    <source>
        <dbReference type="PROSITE" id="PS52019"/>
    </source>
</evidence>
<comment type="similarity">
    <text evidence="2">Belongs to the short-chain dehydrogenases/reductases (SDR) family.</text>
</comment>
<feature type="region of interest" description="C-terminal hotdog fold" evidence="7">
    <location>
        <begin position="980"/>
        <end position="1121"/>
    </location>
</feature>
<feature type="compositionally biased region" description="Basic and acidic residues" evidence="8">
    <location>
        <begin position="1623"/>
        <end position="1633"/>
    </location>
</feature>
<dbReference type="InterPro" id="IPR057326">
    <property type="entry name" value="KR_dom"/>
</dbReference>
<dbReference type="SMART" id="SM00827">
    <property type="entry name" value="PKS_AT"/>
    <property type="match status" value="1"/>
</dbReference>
<dbReference type="FunFam" id="3.40.47.10:FF:000019">
    <property type="entry name" value="Polyketide synthase type I"/>
    <property type="match status" value="1"/>
</dbReference>
<feature type="region of interest" description="Disordered" evidence="8">
    <location>
        <begin position="1623"/>
        <end position="1654"/>
    </location>
</feature>
<dbReference type="InterPro" id="IPR020841">
    <property type="entry name" value="PKS_Beta-ketoAc_synthase_dom"/>
</dbReference>
<dbReference type="InterPro" id="IPR042104">
    <property type="entry name" value="PKS_dehydratase_sf"/>
</dbReference>
<dbReference type="PANTHER" id="PTHR43775:SF37">
    <property type="entry name" value="SI:DKEY-61P9.11"/>
    <property type="match status" value="1"/>
</dbReference>
<proteinExistence type="inferred from homology"/>
<gene>
    <name evidence="12" type="ORF">BSQ33_19170</name>
</gene>
<dbReference type="SUPFAM" id="SSF51735">
    <property type="entry name" value="NAD(P)-binding Rossmann-fold domains"/>
    <property type="match status" value="2"/>
</dbReference>
<dbReference type="InterPro" id="IPR014031">
    <property type="entry name" value="Ketoacyl_synth_C"/>
</dbReference>
<dbReference type="SUPFAM" id="SSF47336">
    <property type="entry name" value="ACP-like"/>
    <property type="match status" value="1"/>
</dbReference>
<comment type="pathway">
    <text evidence="1">Lipid metabolism; fatty acid biosynthesis.</text>
</comment>
<dbReference type="PROSITE" id="PS00606">
    <property type="entry name" value="KS3_1"/>
    <property type="match status" value="1"/>
</dbReference>
<dbReference type="InterPro" id="IPR050091">
    <property type="entry name" value="PKS_NRPS_Biosynth_Enz"/>
</dbReference>
<dbReference type="Proteomes" id="UP000196708">
    <property type="component" value="Chromosome 2"/>
</dbReference>
<dbReference type="PROSITE" id="PS52019">
    <property type="entry name" value="PKS_MFAS_DH"/>
    <property type="match status" value="1"/>
</dbReference>
<evidence type="ECO:0000256" key="1">
    <source>
        <dbReference type="ARBA" id="ARBA00005194"/>
    </source>
</evidence>
<dbReference type="RefSeq" id="WP_088134951.1">
    <property type="nucleotide sequence ID" value="NZ_CP018836.1"/>
</dbReference>
<dbReference type="SUPFAM" id="SSF53901">
    <property type="entry name" value="Thiolase-like"/>
    <property type="match status" value="1"/>
</dbReference>
<dbReference type="Pfam" id="PF00109">
    <property type="entry name" value="ketoacyl-synt"/>
    <property type="match status" value="1"/>
</dbReference>
<dbReference type="InterPro" id="IPR001227">
    <property type="entry name" value="Ac_transferase_dom_sf"/>
</dbReference>
<dbReference type="Pfam" id="PF22621">
    <property type="entry name" value="CurL-like_PKS_C"/>
    <property type="match status" value="1"/>
</dbReference>
<evidence type="ECO:0000313" key="12">
    <source>
        <dbReference type="EMBL" id="ASA57848.1"/>
    </source>
</evidence>
<evidence type="ECO:0000256" key="2">
    <source>
        <dbReference type="ARBA" id="ARBA00006484"/>
    </source>
</evidence>
<dbReference type="EMBL" id="CP018836">
    <property type="protein sequence ID" value="ASA57848.1"/>
    <property type="molecule type" value="Genomic_DNA"/>
</dbReference>
<dbReference type="InterPro" id="IPR016039">
    <property type="entry name" value="Thiolase-like"/>
</dbReference>
<keyword evidence="5" id="KW-0808">Transferase</keyword>
<sequence>MGNINDAEKQKTVMARALRQIKTLSAEVEALKEPIAVVGLGCRFPGADDITQFWDLLRSGVDMTTDMPETRFDLSRDYHPDPDVKGKMSVCRGSFFSAIDQFDPYFFGISPREAQSMDPQQRLLLEVCWESLENTGLLHERSLPSATGVFVGVSTGDYASPSLMLNDYRQIDAYSLTGNAANATVGRLSYVFGFIGPNIAVDTACSSSLVAIHQACQSLRSGECEQAIAGGINLIISPANTIALSQNKVLSPDGRCKTFDASADGMARGEGCGLIVLKRLSSALQDGNPIWGIIRGSAINQDGPTSGFTVPNGRSQQSLLQTALEKAQVEPDEIDYIEAHGTGTPLGDPIEISAIQAVFGQTRQKVQPLKVGSVKTNIAHTEAAAGVAGIIKVLLSMHHENIPAHLHFHQPNPEIDWDSRVIDVAVKQTAWQRGNRKRLAGVSSFGFSGVNAHVILEEAPSSSLCIEPTSTHDIKPDGGQNHVLCLSAKTSDSLYHQVRRYISYLRDQPEVSLADICYSVNTGRLHFENRVSVVGHSVNEIVSQLQHIAENFSPDKFRTANVPELVMFFPETGHYRPDVVKRMYQDYAVFRQCIDYCSKLLIPHLDRPLYDILWSETATGDFVGTLLHGQVIGFVLGYATTTLWESWGIPIHTVTSVGSGAYAAACVAGILMPEDTIALIIAQDKGRKAFTHAVEQAVYHMPNRDYLSLTNGENIAQHMASATGWLEQFDMSSDMDQRSLQIQLESSGYDACLIVSTSLLSFSSVVTCVSAFPDMQDDHARCVLLSSLYQAGVMLRWNDIYPSEGYHRLHWLPTYAFQRQTYWKSLPKLSVRSDGEVHPLLGRKVLLPPVSSFICLFENRLSVQSVAYLADHSLDDRVIVPAAALLEMGMIAGKTGLNQNSIELENIEFQQPLYLTDDGCLVQTTLSEYEDDGCYTFGIYSWNDAADEQSWLCHVQGKVVLVSEKDTPSHNVLSSLQDACQQVLDVDVYNITSGVCLGESFQCQRQLWGGPEQALARIELPVSVEMSRGDVLHPVLLDGAFQLLAAFLDKNERDKSAHLPVGVKRFRVLSHPTVTLWGHARLVRARQNSIELDLRLFSESGEIVACIDGFQVLSRNPSHAETQIQHLLYHEDWQHIELSTDVSSNLPTPGDTWLIFADQDGEGAAMAVDLEDLQQRVLLVYKERLPERRGDNHTPAVVYTDTGTLETLCQEYLGGVPKQVSYLWGLDISANEDDVADKVFHTCRLWMETIQALSCFDFVLPPRIWLITRQAQELCHGESTSLACQNLAQAPLWSLGQVIACEFSQWRFRFVDIDSVSVMSGRESPLLHMLLALDEEAHLMLRGEQTYARRIVPCQPEWVDGHISSSVDPDGLYVVTGGLGGLGFAVTEWLVSQGAKHILLLGRNRASTEKEKRISELSQQGIDIQVEHADVSRYQDMERIFSEYGARYSIKGVIHTAGVLDDGMIKNYLPERLSGVLAPKVAGAWNLHRLTQSLSLDLFVLFSSASSYLPGNGQGAYAAANGFLDSLASYRRMHHLPVQSINWGPWQDVGMASALDTTEQERLKSIGMEFISIRQGCEIMQALVHGQSKGVPPQVMALDIHWPHYASHCKFPALLKALPAMREQRPEKGEQSHLLKSSSTLSKSQARTTTSPLLSVLEQTPADNRRRTLATHLVDMVAQVMGIKQVEMIDIDKQLFDIGMDSLMAVEFKNMLQKQLACSFHSTLIFDFPTIKKLAGYIVDECLSFDPSDVADIDEVTEEENQIDTESVSTLGMLESMTDEEVAELMMSQFES</sequence>
<dbReference type="SMART" id="SM00823">
    <property type="entry name" value="PKS_PP"/>
    <property type="match status" value="1"/>
</dbReference>
<dbReference type="InterPro" id="IPR020806">
    <property type="entry name" value="PKS_PP-bd"/>
</dbReference>
<evidence type="ECO:0000259" key="9">
    <source>
        <dbReference type="PROSITE" id="PS50075"/>
    </source>
</evidence>
<protein>
    <submittedName>
        <fullName evidence="12">Uncharacterized protein</fullName>
    </submittedName>
</protein>
<dbReference type="Gene3D" id="3.10.129.110">
    <property type="entry name" value="Polyketide synthase dehydratase"/>
    <property type="match status" value="1"/>
</dbReference>
<dbReference type="Pfam" id="PF02801">
    <property type="entry name" value="Ketoacyl-synt_C"/>
    <property type="match status" value="1"/>
</dbReference>
<dbReference type="PROSITE" id="PS50075">
    <property type="entry name" value="CARRIER"/>
    <property type="match status" value="1"/>
</dbReference>
<dbReference type="CDD" id="cd08955">
    <property type="entry name" value="KR_2_FAS_SDR_x"/>
    <property type="match status" value="1"/>
</dbReference>
<dbReference type="InterPro" id="IPR014043">
    <property type="entry name" value="Acyl_transferase_dom"/>
</dbReference>
<feature type="domain" description="PKS/mFAS DH" evidence="11">
    <location>
        <begin position="838"/>
        <end position="1121"/>
    </location>
</feature>
<dbReference type="GO" id="GO:0004315">
    <property type="term" value="F:3-oxoacyl-[acyl-carrier-protein] synthase activity"/>
    <property type="evidence" value="ECO:0007669"/>
    <property type="project" value="InterPro"/>
</dbReference>
<dbReference type="InterPro" id="IPR049552">
    <property type="entry name" value="PKS_DH_N"/>
</dbReference>
<dbReference type="InterPro" id="IPR018201">
    <property type="entry name" value="Ketoacyl_synth_AS"/>
</dbReference>
<dbReference type="SMART" id="SM01294">
    <property type="entry name" value="PKS_PP_betabranch"/>
    <property type="match status" value="1"/>
</dbReference>
<keyword evidence="4" id="KW-0597">Phosphoprotein</keyword>